<keyword evidence="1" id="KW-0472">Membrane</keyword>
<dbReference type="RefSeq" id="WP_085681873.1">
    <property type="nucleotide sequence ID" value="NZ_CP020931.1"/>
</dbReference>
<keyword evidence="1" id="KW-1133">Transmembrane helix</keyword>
<evidence type="ECO:0000313" key="2">
    <source>
        <dbReference type="EMBL" id="ARM86036.1"/>
    </source>
</evidence>
<sequence>MSVFRDRFQKIKESHRSIATTLFPATYACFSVLLVAIAGYGFTKPEAPIPKLLISLSMGVGFGVLAFFLYRKNVLARAMNCLVLIVMLSVALWVDHELPIILDILSVLMVVLVVTTEVKGLVYGFNR</sequence>
<evidence type="ECO:0000313" key="3">
    <source>
        <dbReference type="Proteomes" id="UP000193100"/>
    </source>
</evidence>
<reference evidence="2 3" key="1">
    <citation type="submission" date="2017-04" db="EMBL/GenBank/DDBJ databases">
        <title>Genome Sequence of Marinobacter salarius strain SMR5 Isolated from a culture of the Diatom Skeletonema marinoi.</title>
        <authorList>
            <person name="Topel M."/>
            <person name="Pinder M.I.M."/>
            <person name="Johansson O.N."/>
            <person name="Kourtchenko O."/>
            <person name="Godhe A."/>
            <person name="Clarke A.K."/>
        </authorList>
    </citation>
    <scope>NUCLEOTIDE SEQUENCE [LARGE SCALE GENOMIC DNA]</scope>
    <source>
        <strain evidence="2 3">SMR5</strain>
    </source>
</reference>
<organism evidence="2 3">
    <name type="scientific">Marinobacter salarius</name>
    <dbReference type="NCBI Taxonomy" id="1420917"/>
    <lineage>
        <taxon>Bacteria</taxon>
        <taxon>Pseudomonadati</taxon>
        <taxon>Pseudomonadota</taxon>
        <taxon>Gammaproteobacteria</taxon>
        <taxon>Pseudomonadales</taxon>
        <taxon>Marinobacteraceae</taxon>
        <taxon>Marinobacter</taxon>
    </lineage>
</organism>
<evidence type="ECO:0000256" key="1">
    <source>
        <dbReference type="SAM" id="Phobius"/>
    </source>
</evidence>
<dbReference type="EMBL" id="CP020931">
    <property type="protein sequence ID" value="ARM86036.1"/>
    <property type="molecule type" value="Genomic_DNA"/>
</dbReference>
<dbReference type="AlphaFoldDB" id="A0A1W6KF36"/>
<feature type="transmembrane region" description="Helical" evidence="1">
    <location>
        <begin position="21"/>
        <end position="40"/>
    </location>
</feature>
<keyword evidence="1" id="KW-0812">Transmembrane</keyword>
<gene>
    <name evidence="2" type="ORF">MARSALSMR5_04016</name>
</gene>
<feature type="transmembrane region" description="Helical" evidence="1">
    <location>
        <begin position="77"/>
        <end position="94"/>
    </location>
</feature>
<feature type="transmembrane region" description="Helical" evidence="1">
    <location>
        <begin position="52"/>
        <end position="70"/>
    </location>
</feature>
<accession>A0A1W6KF36</accession>
<name>A0A1W6KF36_9GAMM</name>
<dbReference type="GeneID" id="77257931"/>
<proteinExistence type="predicted"/>
<dbReference type="PROSITE" id="PS51257">
    <property type="entry name" value="PROKAR_LIPOPROTEIN"/>
    <property type="match status" value="1"/>
</dbReference>
<feature type="transmembrane region" description="Helical" evidence="1">
    <location>
        <begin position="100"/>
        <end position="122"/>
    </location>
</feature>
<protein>
    <submittedName>
        <fullName evidence="2">Uncharacterized protein</fullName>
    </submittedName>
</protein>
<dbReference type="Proteomes" id="UP000193100">
    <property type="component" value="Chromosome"/>
</dbReference>